<sequence length="133" mass="15213">SKRYTVDPSDSAFSVVGTQYYQKRTFGFRSNSCPTPMPVCRQASSPRCFPEGHRNGEYKDVNKIQNSLYSQLQCGRLMTQFPFVIKVSVLFQEIDGDALLLLKSEMMMKYLGLKLGPALKLCYHIDKLRQSRS</sequence>
<protein>
    <recommendedName>
        <fullName evidence="1">SAM domain-containing protein</fullName>
    </recommendedName>
</protein>
<dbReference type="GO" id="GO:0042393">
    <property type="term" value="F:histone binding"/>
    <property type="evidence" value="ECO:0007669"/>
    <property type="project" value="TreeGrafter"/>
</dbReference>
<evidence type="ECO:0000313" key="3">
    <source>
        <dbReference type="Proteomes" id="UP000694523"/>
    </source>
</evidence>
<proteinExistence type="predicted"/>
<reference evidence="2" key="1">
    <citation type="submission" date="2025-08" db="UniProtKB">
        <authorList>
            <consortium name="Ensembl"/>
        </authorList>
    </citation>
    <scope>IDENTIFICATION</scope>
</reference>
<reference evidence="2" key="2">
    <citation type="submission" date="2025-09" db="UniProtKB">
        <authorList>
            <consortium name="Ensembl"/>
        </authorList>
    </citation>
    <scope>IDENTIFICATION</scope>
</reference>
<dbReference type="Gene3D" id="1.10.150.50">
    <property type="entry name" value="Transcription Factor, Ets-1"/>
    <property type="match status" value="1"/>
</dbReference>
<evidence type="ECO:0000259" key="1">
    <source>
        <dbReference type="Pfam" id="PF00536"/>
    </source>
</evidence>
<dbReference type="GO" id="GO:0005634">
    <property type="term" value="C:nucleus"/>
    <property type="evidence" value="ECO:0007669"/>
    <property type="project" value="TreeGrafter"/>
</dbReference>
<dbReference type="InterPro" id="IPR001660">
    <property type="entry name" value="SAM"/>
</dbReference>
<dbReference type="InterPro" id="IPR013761">
    <property type="entry name" value="SAM/pointed_sf"/>
</dbReference>
<dbReference type="AlphaFoldDB" id="A0A8C6WSX8"/>
<evidence type="ECO:0000313" key="2">
    <source>
        <dbReference type="Ensembl" id="ENSNMLP00000029570.1"/>
    </source>
</evidence>
<dbReference type="Proteomes" id="UP000694523">
    <property type="component" value="Unplaced"/>
</dbReference>
<accession>A0A8C6WSX8</accession>
<organism evidence="2 3">
    <name type="scientific">Neogobius melanostomus</name>
    <name type="common">round goby</name>
    <dbReference type="NCBI Taxonomy" id="47308"/>
    <lineage>
        <taxon>Eukaryota</taxon>
        <taxon>Metazoa</taxon>
        <taxon>Chordata</taxon>
        <taxon>Craniata</taxon>
        <taxon>Vertebrata</taxon>
        <taxon>Euteleostomi</taxon>
        <taxon>Actinopterygii</taxon>
        <taxon>Neopterygii</taxon>
        <taxon>Teleostei</taxon>
        <taxon>Neoteleostei</taxon>
        <taxon>Acanthomorphata</taxon>
        <taxon>Gobiaria</taxon>
        <taxon>Gobiiformes</taxon>
        <taxon>Gobioidei</taxon>
        <taxon>Gobiidae</taxon>
        <taxon>Benthophilinae</taxon>
        <taxon>Neogobiini</taxon>
        <taxon>Neogobius</taxon>
    </lineage>
</organism>
<keyword evidence="3" id="KW-1185">Reference proteome</keyword>
<dbReference type="GO" id="GO:0003682">
    <property type="term" value="F:chromatin binding"/>
    <property type="evidence" value="ECO:0007669"/>
    <property type="project" value="TreeGrafter"/>
</dbReference>
<dbReference type="Pfam" id="PF00536">
    <property type="entry name" value="SAM_1"/>
    <property type="match status" value="1"/>
</dbReference>
<name>A0A8C6WSX8_9GOBI</name>
<dbReference type="PANTHER" id="PTHR12247:SF85">
    <property type="entry name" value="SEX COMB ON MIDLEG-LIKE PROTEIN 4"/>
    <property type="match status" value="1"/>
</dbReference>
<dbReference type="Ensembl" id="ENSNMLT00000032984.1">
    <property type="protein sequence ID" value="ENSNMLP00000029570.1"/>
    <property type="gene ID" value="ENSNMLG00000018709.1"/>
</dbReference>
<dbReference type="SUPFAM" id="SSF47769">
    <property type="entry name" value="SAM/Pointed domain"/>
    <property type="match status" value="1"/>
</dbReference>
<dbReference type="GO" id="GO:0045892">
    <property type="term" value="P:negative regulation of DNA-templated transcription"/>
    <property type="evidence" value="ECO:0007669"/>
    <property type="project" value="TreeGrafter"/>
</dbReference>
<dbReference type="InterPro" id="IPR050548">
    <property type="entry name" value="PcG_chromatin_remod_factors"/>
</dbReference>
<feature type="domain" description="SAM" evidence="1">
    <location>
        <begin position="92"/>
        <end position="129"/>
    </location>
</feature>
<dbReference type="PANTHER" id="PTHR12247">
    <property type="entry name" value="POLYCOMB GROUP PROTEIN"/>
    <property type="match status" value="1"/>
</dbReference>